<proteinExistence type="predicted"/>
<dbReference type="Proteomes" id="UP001500363">
    <property type="component" value="Unassembled WGS sequence"/>
</dbReference>
<dbReference type="GO" id="GO:0016787">
    <property type="term" value="F:hydrolase activity"/>
    <property type="evidence" value="ECO:0007669"/>
    <property type="project" value="UniProtKB-KW"/>
</dbReference>
<dbReference type="PRINTS" id="PR00111">
    <property type="entry name" value="ABHYDROLASE"/>
</dbReference>
<dbReference type="Gene3D" id="3.40.50.1820">
    <property type="entry name" value="alpha/beta hydrolase"/>
    <property type="match status" value="1"/>
</dbReference>
<feature type="domain" description="AB hydrolase-1" evidence="1">
    <location>
        <begin position="46"/>
        <end position="293"/>
    </location>
</feature>
<evidence type="ECO:0000313" key="3">
    <source>
        <dbReference type="Proteomes" id="UP001500363"/>
    </source>
</evidence>
<evidence type="ECO:0000313" key="2">
    <source>
        <dbReference type="EMBL" id="GAA1547097.1"/>
    </source>
</evidence>
<keyword evidence="3" id="KW-1185">Reference proteome</keyword>
<dbReference type="PANTHER" id="PTHR43689">
    <property type="entry name" value="HYDROLASE"/>
    <property type="match status" value="1"/>
</dbReference>
<comment type="caution">
    <text evidence="2">The sequence shown here is derived from an EMBL/GenBank/DDBJ whole genome shotgun (WGS) entry which is preliminary data.</text>
</comment>
<dbReference type="PANTHER" id="PTHR43689:SF8">
    <property type="entry name" value="ALPHA_BETA-HYDROLASES SUPERFAMILY PROTEIN"/>
    <property type="match status" value="1"/>
</dbReference>
<dbReference type="InterPro" id="IPR029058">
    <property type="entry name" value="AB_hydrolase_fold"/>
</dbReference>
<keyword evidence="2" id="KW-0378">Hydrolase</keyword>
<dbReference type="EMBL" id="BAAANC010000003">
    <property type="protein sequence ID" value="GAA1547097.1"/>
    <property type="molecule type" value="Genomic_DNA"/>
</dbReference>
<name>A0ABP4MM79_9ACTN</name>
<evidence type="ECO:0000259" key="1">
    <source>
        <dbReference type="Pfam" id="PF00561"/>
    </source>
</evidence>
<dbReference type="InterPro" id="IPR000639">
    <property type="entry name" value="Epox_hydrolase-like"/>
</dbReference>
<dbReference type="SUPFAM" id="SSF53474">
    <property type="entry name" value="alpha/beta-Hydrolases"/>
    <property type="match status" value="1"/>
</dbReference>
<dbReference type="Pfam" id="PF00561">
    <property type="entry name" value="Abhydrolase_1"/>
    <property type="match status" value="1"/>
</dbReference>
<protein>
    <submittedName>
        <fullName evidence="2">Alpha/beta hydrolase</fullName>
    </submittedName>
</protein>
<accession>A0ABP4MM79</accession>
<dbReference type="PRINTS" id="PR00412">
    <property type="entry name" value="EPOXHYDRLASE"/>
</dbReference>
<organism evidence="2 3">
    <name type="scientific">Kribbella lupini</name>
    <dbReference type="NCBI Taxonomy" id="291602"/>
    <lineage>
        <taxon>Bacteria</taxon>
        <taxon>Bacillati</taxon>
        <taxon>Actinomycetota</taxon>
        <taxon>Actinomycetes</taxon>
        <taxon>Propionibacteriales</taxon>
        <taxon>Kribbellaceae</taxon>
        <taxon>Kribbella</taxon>
    </lineage>
</organism>
<dbReference type="RefSeq" id="WP_344179826.1">
    <property type="nucleotide sequence ID" value="NZ_BAAANC010000003.1"/>
</dbReference>
<dbReference type="InterPro" id="IPR000073">
    <property type="entry name" value="AB_hydrolase_1"/>
</dbReference>
<reference evidence="3" key="1">
    <citation type="journal article" date="2019" name="Int. J. Syst. Evol. Microbiol.">
        <title>The Global Catalogue of Microorganisms (GCM) 10K type strain sequencing project: providing services to taxonomists for standard genome sequencing and annotation.</title>
        <authorList>
            <consortium name="The Broad Institute Genomics Platform"/>
            <consortium name="The Broad Institute Genome Sequencing Center for Infectious Disease"/>
            <person name="Wu L."/>
            <person name="Ma J."/>
        </authorList>
    </citation>
    <scope>NUCLEOTIDE SEQUENCE [LARGE SCALE GENOMIC DNA]</scope>
    <source>
        <strain evidence="3">JCM 14303</strain>
    </source>
</reference>
<gene>
    <name evidence="2" type="ORF">GCM10009741_58350</name>
</gene>
<sequence>MDSYGAVTGESVPLGTQQWPARTVPVAGVDVLVRDTPSTSPDLPPAVFVHGLGGSSLNWTTLGLLLGDTVRGIAPDLPGFGGTPPAAHGRIDDHADVVAELWDAEFGDEPVHLFGNSMGGSIAVRLAARRPERVASLTLISPALPHPRASATALWFAALATPRLGAAVLERSKRLPFEQRLQAGYTMIFGDPKALPPEVRQAYKDELRMRDEQSWGPQATLDGARSILLSYLAPRSRSLWMDAAKVTCPVLLVYGGRDRLVNAGIRTKAQSAFPDARLLYLPRTGHVAQMEHPQEVARAFRQLAAK</sequence>